<evidence type="ECO:0000256" key="1">
    <source>
        <dbReference type="ARBA" id="ARBA00004651"/>
    </source>
</evidence>
<keyword evidence="5 9" id="KW-0812">Transmembrane</keyword>
<dbReference type="PANTHER" id="PTHR21716:SF53">
    <property type="entry name" value="PERMEASE PERM-RELATED"/>
    <property type="match status" value="1"/>
</dbReference>
<evidence type="ECO:0000256" key="5">
    <source>
        <dbReference type="ARBA" id="ARBA00022692"/>
    </source>
</evidence>
<accession>A0A934K4X5</accession>
<dbReference type="GO" id="GO:0055085">
    <property type="term" value="P:transmembrane transport"/>
    <property type="evidence" value="ECO:0007669"/>
    <property type="project" value="TreeGrafter"/>
</dbReference>
<feature type="transmembrane region" description="Helical" evidence="9">
    <location>
        <begin position="62"/>
        <end position="80"/>
    </location>
</feature>
<reference evidence="10 11" key="1">
    <citation type="submission" date="2020-10" db="EMBL/GenBank/DDBJ databases">
        <title>Ca. Dormibacterota MAGs.</title>
        <authorList>
            <person name="Montgomery K."/>
        </authorList>
    </citation>
    <scope>NUCLEOTIDE SEQUENCE [LARGE SCALE GENOMIC DNA]</scope>
    <source>
        <strain evidence="10">SC8812_S17_18</strain>
    </source>
</reference>
<name>A0A934K4X5_9BACT</name>
<organism evidence="10 11">
    <name type="scientific">Candidatus Aeolococcus gillhamiae</name>
    <dbReference type="NCBI Taxonomy" id="3127015"/>
    <lineage>
        <taxon>Bacteria</taxon>
        <taxon>Bacillati</taxon>
        <taxon>Candidatus Dormiibacterota</taxon>
        <taxon>Candidatus Dormibacteria</taxon>
        <taxon>Candidatus Aeolococcales</taxon>
        <taxon>Candidatus Aeolococcaceae</taxon>
        <taxon>Candidatus Aeolococcus</taxon>
    </lineage>
</organism>
<dbReference type="Pfam" id="PF01594">
    <property type="entry name" value="AI-2E_transport"/>
    <property type="match status" value="1"/>
</dbReference>
<keyword evidence="6 9" id="KW-1133">Transmembrane helix</keyword>
<evidence type="ECO:0000313" key="10">
    <source>
        <dbReference type="EMBL" id="MBJ7595800.1"/>
    </source>
</evidence>
<evidence type="ECO:0000256" key="9">
    <source>
        <dbReference type="SAM" id="Phobius"/>
    </source>
</evidence>
<sequence length="409" mass="42086">MAASTSTPPGPPEPVGRNSKGRDAATSYKWDRLSRPVQVLVGVGVATGVVVIYNGASGLIGHVFNVVLLFLFASVVALILNPVVDLLQRLPGFRSHRGPAVLALYLVIFSAIGGVVALVIPNLVDQAKHIPQLVSQLQHGLADRGIDVNLGAVLPSSSSLPGNAVSVVAGVATTVADIILVVVISIYLLIDGRGLVATMRNLFPENPHRFDFALLATGSTMAAYVRGQSLMSLIIGAYTALTLTLIGVHYAIVIGVAAFLLEFVPIIGAILAMALAVVVALLQGPLVAGLAAIAGLVGHALEAYVVGPRIAGHVTKLHPLVAMAALLIGADVGGILGALFAVPLAAIANIFLGAFYRSRRGEVAITTADDGTVDAESLPRLGDEIEAVEDAGVEGRPVPHFRDAADGAE</sequence>
<keyword evidence="4" id="KW-1003">Cell membrane</keyword>
<gene>
    <name evidence="10" type="ORF">JF886_13265</name>
</gene>
<dbReference type="EMBL" id="JAEKNS010000134">
    <property type="protein sequence ID" value="MBJ7595800.1"/>
    <property type="molecule type" value="Genomic_DNA"/>
</dbReference>
<feature type="transmembrane region" description="Helical" evidence="9">
    <location>
        <begin position="268"/>
        <end position="301"/>
    </location>
</feature>
<evidence type="ECO:0000256" key="7">
    <source>
        <dbReference type="ARBA" id="ARBA00023136"/>
    </source>
</evidence>
<dbReference type="RefSeq" id="WP_337313247.1">
    <property type="nucleotide sequence ID" value="NZ_JAEKNS010000134.1"/>
</dbReference>
<proteinExistence type="inferred from homology"/>
<evidence type="ECO:0000256" key="8">
    <source>
        <dbReference type="SAM" id="MobiDB-lite"/>
    </source>
</evidence>
<evidence type="ECO:0000313" key="11">
    <source>
        <dbReference type="Proteomes" id="UP000606991"/>
    </source>
</evidence>
<evidence type="ECO:0000256" key="2">
    <source>
        <dbReference type="ARBA" id="ARBA00009773"/>
    </source>
</evidence>
<dbReference type="InterPro" id="IPR002549">
    <property type="entry name" value="AI-2E-like"/>
</dbReference>
<dbReference type="AlphaFoldDB" id="A0A934K4X5"/>
<comment type="caution">
    <text evidence="10">The sequence shown here is derived from an EMBL/GenBank/DDBJ whole genome shotgun (WGS) entry which is preliminary data.</text>
</comment>
<feature type="transmembrane region" description="Helical" evidence="9">
    <location>
        <begin position="233"/>
        <end position="261"/>
    </location>
</feature>
<feature type="transmembrane region" description="Helical" evidence="9">
    <location>
        <begin position="164"/>
        <end position="190"/>
    </location>
</feature>
<feature type="transmembrane region" description="Helical" evidence="9">
    <location>
        <begin position="101"/>
        <end position="124"/>
    </location>
</feature>
<protein>
    <submittedName>
        <fullName evidence="10">AI-2E family transporter</fullName>
    </submittedName>
</protein>
<keyword evidence="3" id="KW-0813">Transport</keyword>
<keyword evidence="7 9" id="KW-0472">Membrane</keyword>
<dbReference type="GO" id="GO:0005886">
    <property type="term" value="C:plasma membrane"/>
    <property type="evidence" value="ECO:0007669"/>
    <property type="project" value="UniProtKB-SubCell"/>
</dbReference>
<feature type="region of interest" description="Disordered" evidence="8">
    <location>
        <begin position="1"/>
        <end position="23"/>
    </location>
</feature>
<evidence type="ECO:0000256" key="3">
    <source>
        <dbReference type="ARBA" id="ARBA00022448"/>
    </source>
</evidence>
<comment type="subcellular location">
    <subcellularLocation>
        <location evidence="1">Cell membrane</location>
        <topology evidence="1">Multi-pass membrane protein</topology>
    </subcellularLocation>
</comment>
<feature type="transmembrane region" description="Helical" evidence="9">
    <location>
        <begin position="37"/>
        <end position="56"/>
    </location>
</feature>
<dbReference type="Proteomes" id="UP000606991">
    <property type="component" value="Unassembled WGS sequence"/>
</dbReference>
<dbReference type="PANTHER" id="PTHR21716">
    <property type="entry name" value="TRANSMEMBRANE PROTEIN"/>
    <property type="match status" value="1"/>
</dbReference>
<evidence type="ECO:0000256" key="4">
    <source>
        <dbReference type="ARBA" id="ARBA00022475"/>
    </source>
</evidence>
<evidence type="ECO:0000256" key="6">
    <source>
        <dbReference type="ARBA" id="ARBA00022989"/>
    </source>
</evidence>
<feature type="transmembrane region" description="Helical" evidence="9">
    <location>
        <begin position="321"/>
        <end position="352"/>
    </location>
</feature>
<comment type="similarity">
    <text evidence="2">Belongs to the autoinducer-2 exporter (AI-2E) (TC 2.A.86) family.</text>
</comment>